<evidence type="ECO:0000313" key="2">
    <source>
        <dbReference type="Proteomes" id="UP001165186"/>
    </source>
</evidence>
<sequence length="433" mass="44076">MPPIRQPVNRCGAVTKKGLKCCRRSNPVTGFCSHHLGYTTAGGAGEQNTTTSQHAPAQVASDATAGGDAGGDAGDDQDMTSQDATAEVAGAATAGDIATHDQDMSSPSSEHEVAGATNDQDMASQDAPAEAAGAATAGDDSASDQDMISQDAPTVVAGAINDQDMTSQHTAAEVAGAATAGDDGASDQDMTSQDAPTVVAGAATDGDDDAGNHASNDQDMTSPFANLEAVGVANADDEVINDQDMAYQHTLAEAGAVGADAGATQQAARSPPAGLASPLPLDVGAEPTDGDGPVNPAAQVTPDTNNATAQDVIDQHRDPDMKILRDVLSKVPADDLLNTVGHFMFTINTLARMPELAPDVRRISWRARADMAMVEGDVRIEKYSANAEIVRRRLAARQAMAEADGHASGDAQGGDAEEANGDGEQQDASAMEM</sequence>
<accession>A0ACB5SAV6</accession>
<comment type="caution">
    <text evidence="1">The sequence shown here is derived from an EMBL/GenBank/DDBJ whole genome shotgun (WGS) entry which is preliminary data.</text>
</comment>
<gene>
    <name evidence="1" type="primary">g8476</name>
    <name evidence="1" type="ORF">NpPPO83_00008476</name>
</gene>
<protein>
    <submittedName>
        <fullName evidence="1">Uncharacterized protein</fullName>
    </submittedName>
</protein>
<dbReference type="EMBL" id="BSXG01000230">
    <property type="protein sequence ID" value="GME32994.1"/>
    <property type="molecule type" value="Genomic_DNA"/>
</dbReference>
<proteinExistence type="predicted"/>
<keyword evidence="2" id="KW-1185">Reference proteome</keyword>
<dbReference type="Proteomes" id="UP001165186">
    <property type="component" value="Unassembled WGS sequence"/>
</dbReference>
<reference evidence="1" key="1">
    <citation type="submission" date="2024-09" db="EMBL/GenBank/DDBJ databases">
        <title>Draft Genome Sequences of Neofusicoccum parvum.</title>
        <authorList>
            <person name="Ashida A."/>
            <person name="Camagna M."/>
            <person name="Tanaka A."/>
            <person name="Takemoto D."/>
        </authorList>
    </citation>
    <scope>NUCLEOTIDE SEQUENCE</scope>
    <source>
        <strain evidence="1">PPO83</strain>
    </source>
</reference>
<evidence type="ECO:0000313" key="1">
    <source>
        <dbReference type="EMBL" id="GME32994.1"/>
    </source>
</evidence>
<name>A0ACB5SAV6_9PEZI</name>
<organism evidence="1 2">
    <name type="scientific">Neofusicoccum parvum</name>
    <dbReference type="NCBI Taxonomy" id="310453"/>
    <lineage>
        <taxon>Eukaryota</taxon>
        <taxon>Fungi</taxon>
        <taxon>Dikarya</taxon>
        <taxon>Ascomycota</taxon>
        <taxon>Pezizomycotina</taxon>
        <taxon>Dothideomycetes</taxon>
        <taxon>Dothideomycetes incertae sedis</taxon>
        <taxon>Botryosphaeriales</taxon>
        <taxon>Botryosphaeriaceae</taxon>
        <taxon>Neofusicoccum</taxon>
    </lineage>
</organism>